<accession>A0A8B7N009</accession>
<protein>
    <submittedName>
        <fullName evidence="6">Probable E3 ubiquitin-protein ligase IRF2BPL</fullName>
    </submittedName>
</protein>
<dbReference type="KEGG" id="hazt:108664471"/>
<reference evidence="6" key="1">
    <citation type="submission" date="2025-08" db="UniProtKB">
        <authorList>
            <consortium name="RefSeq"/>
        </authorList>
    </citation>
    <scope>IDENTIFICATION</scope>
    <source>
        <tissue evidence="6">Whole organism</tissue>
    </source>
</reference>
<dbReference type="PANTHER" id="PTHR10816">
    <property type="entry name" value="MYELIN TRANSCRIPTION FACTOR 1-RELATED"/>
    <property type="match status" value="1"/>
</dbReference>
<evidence type="ECO:0000313" key="6">
    <source>
        <dbReference type="RefSeq" id="XP_018006549.2"/>
    </source>
</evidence>
<feature type="region of interest" description="Disordered" evidence="3">
    <location>
        <begin position="67"/>
        <end position="122"/>
    </location>
</feature>
<keyword evidence="2" id="KW-0539">Nucleus</keyword>
<gene>
    <name evidence="6" type="primary">LOC108664471</name>
</gene>
<evidence type="ECO:0000256" key="1">
    <source>
        <dbReference type="ARBA" id="ARBA00004123"/>
    </source>
</evidence>
<dbReference type="Proteomes" id="UP000694843">
    <property type="component" value="Unplaced"/>
</dbReference>
<dbReference type="GO" id="GO:0006357">
    <property type="term" value="P:regulation of transcription by RNA polymerase II"/>
    <property type="evidence" value="ECO:0007669"/>
    <property type="project" value="TreeGrafter"/>
</dbReference>
<dbReference type="OrthoDB" id="10065080at2759"/>
<dbReference type="AlphaFoldDB" id="A0A8B7N009"/>
<organism evidence="5 6">
    <name type="scientific">Hyalella azteca</name>
    <name type="common">Amphipod</name>
    <dbReference type="NCBI Taxonomy" id="294128"/>
    <lineage>
        <taxon>Eukaryota</taxon>
        <taxon>Metazoa</taxon>
        <taxon>Ecdysozoa</taxon>
        <taxon>Arthropoda</taxon>
        <taxon>Crustacea</taxon>
        <taxon>Multicrustacea</taxon>
        <taxon>Malacostraca</taxon>
        <taxon>Eumalacostraca</taxon>
        <taxon>Peracarida</taxon>
        <taxon>Amphipoda</taxon>
        <taxon>Senticaudata</taxon>
        <taxon>Talitrida</taxon>
        <taxon>Talitroidea</taxon>
        <taxon>Hyalellidae</taxon>
        <taxon>Hyalella</taxon>
    </lineage>
</organism>
<dbReference type="GO" id="GO:0003714">
    <property type="term" value="F:transcription corepressor activity"/>
    <property type="evidence" value="ECO:0007669"/>
    <property type="project" value="TreeGrafter"/>
</dbReference>
<dbReference type="RefSeq" id="XP_018006549.2">
    <property type="nucleotide sequence ID" value="XM_018151060.2"/>
</dbReference>
<feature type="region of interest" description="Disordered" evidence="3">
    <location>
        <begin position="138"/>
        <end position="175"/>
    </location>
</feature>
<sequence length="313" mass="34525">MATYRGTRQHCYLCDLPRMPWAMIHEFSEPVCRGCVNYEGADRIDLVLEAARHMKRAHGLVEARVHDSRVQNSHHHHHQPSQPPPPHQQQHPAAVATASVPQQPQPHHQHHPSSQHKPHTREVHQNGVHPVKMEPGIKMDVKNDNHHNSTQAPPPPQHVTYVTTSDRSRGPGVTPHMIATAAPFIHRTEEVSGHPSHGPPPPSLVRPPAHLPPPPQHRPQKRSFEWEEGANDACKRTLLEDNISVGSGAGGSGGGVGRPPLTRGESLPAVPYKDQNNKHVPVRVWSVDATAKPNAGEPRRRSSGNNNSNNNNC</sequence>
<feature type="region of interest" description="Disordered" evidence="3">
    <location>
        <begin position="189"/>
        <end position="229"/>
    </location>
</feature>
<feature type="compositionally biased region" description="Basic residues" evidence="3">
    <location>
        <begin position="107"/>
        <end position="119"/>
    </location>
</feature>
<feature type="compositionally biased region" description="Gly residues" evidence="3">
    <location>
        <begin position="247"/>
        <end position="257"/>
    </location>
</feature>
<keyword evidence="5" id="KW-1185">Reference proteome</keyword>
<feature type="compositionally biased region" description="Pro residues" evidence="3">
    <location>
        <begin position="197"/>
        <end position="217"/>
    </location>
</feature>
<feature type="domain" description="Interferon regulatory factor 2-binding protein 1/2-like zinc finger" evidence="4">
    <location>
        <begin position="8"/>
        <end position="58"/>
    </location>
</feature>
<proteinExistence type="predicted"/>
<feature type="region of interest" description="Disordered" evidence="3">
    <location>
        <begin position="245"/>
        <end position="313"/>
    </location>
</feature>
<feature type="compositionally biased region" description="Low complexity" evidence="3">
    <location>
        <begin position="303"/>
        <end position="313"/>
    </location>
</feature>
<dbReference type="Pfam" id="PF11261">
    <property type="entry name" value="IRF-2BP1_2"/>
    <property type="match status" value="1"/>
</dbReference>
<dbReference type="PANTHER" id="PTHR10816:SF19">
    <property type="entry name" value="PROTEIN INTERACTING WITH TTK69 AND SIN3A, ISOFORM D"/>
    <property type="match status" value="1"/>
</dbReference>
<evidence type="ECO:0000256" key="3">
    <source>
        <dbReference type="SAM" id="MobiDB-lite"/>
    </source>
</evidence>
<comment type="subcellular location">
    <subcellularLocation>
        <location evidence="1">Nucleus</location>
    </subcellularLocation>
</comment>
<feature type="compositionally biased region" description="Basic and acidic residues" evidence="3">
    <location>
        <begin position="138"/>
        <end position="147"/>
    </location>
</feature>
<dbReference type="InterPro" id="IPR022750">
    <property type="entry name" value="IRF-2BP1_2-like_Znf"/>
</dbReference>
<dbReference type="GeneID" id="108664471"/>
<evidence type="ECO:0000259" key="4">
    <source>
        <dbReference type="Pfam" id="PF11261"/>
    </source>
</evidence>
<dbReference type="GO" id="GO:0005634">
    <property type="term" value="C:nucleus"/>
    <property type="evidence" value="ECO:0007669"/>
    <property type="project" value="UniProtKB-SubCell"/>
</dbReference>
<name>A0A8B7N009_HYAAZ</name>
<evidence type="ECO:0000256" key="2">
    <source>
        <dbReference type="ARBA" id="ARBA00023242"/>
    </source>
</evidence>
<evidence type="ECO:0000313" key="5">
    <source>
        <dbReference type="Proteomes" id="UP000694843"/>
    </source>
</evidence>